<evidence type="ECO:0000256" key="3">
    <source>
        <dbReference type="ARBA" id="ARBA00022825"/>
    </source>
</evidence>
<dbReference type="SUPFAM" id="SSF52743">
    <property type="entry name" value="Subtilisin-like"/>
    <property type="match status" value="1"/>
</dbReference>
<keyword evidence="3" id="KW-0720">Serine protease</keyword>
<comment type="caution">
    <text evidence="4">Lacks conserved residue(s) required for the propagation of feature annotation.</text>
</comment>
<dbReference type="GO" id="GO:0004252">
    <property type="term" value="F:serine-type endopeptidase activity"/>
    <property type="evidence" value="ECO:0007669"/>
    <property type="project" value="InterPro"/>
</dbReference>
<dbReference type="PROSITE" id="PS00136">
    <property type="entry name" value="SUBTILASE_ASP"/>
    <property type="match status" value="1"/>
</dbReference>
<organism evidence="5 6">
    <name type="scientific">Xanthomonas vesicatoria ATCC 35937</name>
    <dbReference type="NCBI Taxonomy" id="925775"/>
    <lineage>
        <taxon>Bacteria</taxon>
        <taxon>Pseudomonadati</taxon>
        <taxon>Pseudomonadota</taxon>
        <taxon>Gammaproteobacteria</taxon>
        <taxon>Lysobacterales</taxon>
        <taxon>Lysobacteraceae</taxon>
        <taxon>Xanthomonas</taxon>
    </lineage>
</organism>
<evidence type="ECO:0000313" key="5">
    <source>
        <dbReference type="EMBL" id="EGD10201.1"/>
    </source>
</evidence>
<dbReference type="Proteomes" id="UP000003299">
    <property type="component" value="Unassembled WGS sequence"/>
</dbReference>
<evidence type="ECO:0000256" key="4">
    <source>
        <dbReference type="PROSITE-ProRule" id="PRU01240"/>
    </source>
</evidence>
<gene>
    <name evidence="5" type="ORF">XVE_1466</name>
</gene>
<dbReference type="eggNOG" id="COG1404">
    <property type="taxonomic scope" value="Bacteria"/>
</dbReference>
<evidence type="ECO:0000313" key="6">
    <source>
        <dbReference type="Proteomes" id="UP000003299"/>
    </source>
</evidence>
<dbReference type="AlphaFoldDB" id="F0BBJ4"/>
<dbReference type="GO" id="GO:0016020">
    <property type="term" value="C:membrane"/>
    <property type="evidence" value="ECO:0007669"/>
    <property type="project" value="TreeGrafter"/>
</dbReference>
<dbReference type="GO" id="GO:0016485">
    <property type="term" value="P:protein processing"/>
    <property type="evidence" value="ECO:0007669"/>
    <property type="project" value="TreeGrafter"/>
</dbReference>
<evidence type="ECO:0000256" key="1">
    <source>
        <dbReference type="ARBA" id="ARBA00022670"/>
    </source>
</evidence>
<protein>
    <submittedName>
        <fullName evidence="5">Subtilase family protease</fullName>
    </submittedName>
</protein>
<dbReference type="PANTHER" id="PTHR42884">
    <property type="entry name" value="PROPROTEIN CONVERTASE SUBTILISIN/KEXIN-RELATED"/>
    <property type="match status" value="1"/>
</dbReference>
<evidence type="ECO:0000256" key="2">
    <source>
        <dbReference type="ARBA" id="ARBA00022801"/>
    </source>
</evidence>
<dbReference type="PROSITE" id="PS51892">
    <property type="entry name" value="SUBTILASE"/>
    <property type="match status" value="1"/>
</dbReference>
<dbReference type="InterPro" id="IPR023827">
    <property type="entry name" value="Peptidase_S8_Asp-AS"/>
</dbReference>
<comment type="caution">
    <text evidence="5">The sequence shown here is derived from an EMBL/GenBank/DDBJ whole genome shotgun (WGS) entry which is preliminary data.</text>
</comment>
<keyword evidence="2" id="KW-0378">Hydrolase</keyword>
<dbReference type="PANTHER" id="PTHR42884:SF14">
    <property type="entry name" value="NEUROENDOCRINE CONVERTASE 1"/>
    <property type="match status" value="1"/>
</dbReference>
<name>F0BBJ4_9XANT</name>
<sequence>MAVTAAKASPGSAVRAANDDPLLRYQWHISNRGQQVIGDIRPVAGVDMDVEILHELGLRGRGVRVGVVDDGLELGHEDLADNIIRTAHTTSRPGRMTSPPPIRLRHMAPLLRASPPPLAGMAAVAAG</sequence>
<keyword evidence="1 5" id="KW-0645">Protease</keyword>
<dbReference type="InterPro" id="IPR036852">
    <property type="entry name" value="Peptidase_S8/S53_dom_sf"/>
</dbReference>
<comment type="similarity">
    <text evidence="4">Belongs to the peptidase S8 family.</text>
</comment>
<reference evidence="5 6" key="1">
    <citation type="journal article" date="2011" name="BMC Genomics">
        <title>Comparative genomics reveals diversity among xanthomonads infecting tomato and pepper.</title>
        <authorList>
            <person name="Potnis N."/>
            <person name="Krasileva K."/>
            <person name="Chow V."/>
            <person name="Almeida N.F."/>
            <person name="Patil P.B."/>
            <person name="Ryan R.P."/>
            <person name="Sharlach M."/>
            <person name="Behlau F."/>
            <person name="Dow J.M."/>
            <person name="Momol M.T."/>
            <person name="White F.F."/>
            <person name="Preston J.F."/>
            <person name="Vinatzer B.A."/>
            <person name="Koebnik R."/>
            <person name="Setubal J.C."/>
            <person name="Norman D.J."/>
            <person name="Staskawicz B.J."/>
            <person name="Jones J.B."/>
        </authorList>
    </citation>
    <scope>NUCLEOTIDE SEQUENCE [LARGE SCALE GENOMIC DNA]</scope>
    <source>
        <strain evidence="5 6">ATCC 35937</strain>
    </source>
</reference>
<dbReference type="EMBL" id="AEQV01000038">
    <property type="protein sequence ID" value="EGD10201.1"/>
    <property type="molecule type" value="Genomic_DNA"/>
</dbReference>
<dbReference type="Gene3D" id="3.40.50.200">
    <property type="entry name" value="Peptidase S8/S53 domain"/>
    <property type="match status" value="1"/>
</dbReference>
<accession>F0BBJ4</accession>
<proteinExistence type="inferred from homology"/>